<feature type="domain" description="Methyltransferase type 11" evidence="1">
    <location>
        <begin position="101"/>
        <end position="155"/>
    </location>
</feature>
<dbReference type="GO" id="GO:0008757">
    <property type="term" value="F:S-adenosylmethionine-dependent methyltransferase activity"/>
    <property type="evidence" value="ECO:0007669"/>
    <property type="project" value="InterPro"/>
</dbReference>
<reference evidence="2 3" key="1">
    <citation type="submission" date="2016-03" db="EMBL/GenBank/DDBJ databases">
        <authorList>
            <consortium name="Pathogen Informatics"/>
        </authorList>
    </citation>
    <scope>NUCLEOTIDE SEQUENCE [LARGE SCALE GENOMIC DNA]</scope>
    <source>
        <strain evidence="2 3">NCTC13364</strain>
    </source>
</reference>
<sequence length="227" mass="25749">MDRLSARLAGKAKRWLFRLSPRLAERCKVEFRLEAPNRAFLENQIFGFLARHLAAGRTGGRCLFIGLDRYNWHYHRALGPGFHSIDIKPEHAVYGQPGRHVVGCATQLARHYAPGSFDVIVANGLIGYGLNRANDFDRMMRACHAVLAPGGVLVLGYNDRPDRLPFRAERVAGYRLLEEFTPPIEGVDSPHHRIDDGSRHKFVFLRKSDTKRVVARATRWRRLQAAG</sequence>
<evidence type="ECO:0000259" key="1">
    <source>
        <dbReference type="Pfam" id="PF08241"/>
    </source>
</evidence>
<protein>
    <recommendedName>
        <fullName evidence="1">Methyltransferase type 11 domain-containing protein</fullName>
    </recommendedName>
</protein>
<dbReference type="OrthoDB" id="271996at2"/>
<organism evidence="2 3">
    <name type="scientific">Bordetella ansorpii</name>
    <dbReference type="NCBI Taxonomy" id="288768"/>
    <lineage>
        <taxon>Bacteria</taxon>
        <taxon>Pseudomonadati</taxon>
        <taxon>Pseudomonadota</taxon>
        <taxon>Betaproteobacteria</taxon>
        <taxon>Burkholderiales</taxon>
        <taxon>Alcaligenaceae</taxon>
        <taxon>Bordetella</taxon>
    </lineage>
</organism>
<gene>
    <name evidence="2" type="ORF">SAMEA1982600_00550</name>
</gene>
<dbReference type="Proteomes" id="UP000077037">
    <property type="component" value="Unassembled WGS sequence"/>
</dbReference>
<evidence type="ECO:0000313" key="2">
    <source>
        <dbReference type="EMBL" id="SAH91429.1"/>
    </source>
</evidence>
<proteinExistence type="predicted"/>
<dbReference type="EMBL" id="FKBS01000007">
    <property type="protein sequence ID" value="SAH91429.1"/>
    <property type="molecule type" value="Genomic_DNA"/>
</dbReference>
<evidence type="ECO:0000313" key="3">
    <source>
        <dbReference type="Proteomes" id="UP000077037"/>
    </source>
</evidence>
<dbReference type="Pfam" id="PF08241">
    <property type="entry name" value="Methyltransf_11"/>
    <property type="match status" value="1"/>
</dbReference>
<dbReference type="Gene3D" id="3.40.50.150">
    <property type="entry name" value="Vaccinia Virus protein VP39"/>
    <property type="match status" value="1"/>
</dbReference>
<dbReference type="AlphaFoldDB" id="A0A157L5A9"/>
<dbReference type="CDD" id="cd02440">
    <property type="entry name" value="AdoMet_MTases"/>
    <property type="match status" value="1"/>
</dbReference>
<accession>A0A157L5A9</accession>
<name>A0A157L5A9_9BORD</name>
<dbReference type="InterPro" id="IPR013216">
    <property type="entry name" value="Methyltransf_11"/>
</dbReference>
<dbReference type="InterPro" id="IPR029063">
    <property type="entry name" value="SAM-dependent_MTases_sf"/>
</dbReference>
<dbReference type="RefSeq" id="WP_066407556.1">
    <property type="nucleotide sequence ID" value="NZ_FKBS01000007.1"/>
</dbReference>
<dbReference type="SUPFAM" id="SSF53335">
    <property type="entry name" value="S-adenosyl-L-methionine-dependent methyltransferases"/>
    <property type="match status" value="1"/>
</dbReference>